<keyword evidence="2" id="KW-0472">Membrane</keyword>
<feature type="compositionally biased region" description="Polar residues" evidence="1">
    <location>
        <begin position="8"/>
        <end position="21"/>
    </location>
</feature>
<evidence type="ECO:0000313" key="4">
    <source>
        <dbReference type="Proteomes" id="UP001498398"/>
    </source>
</evidence>
<dbReference type="PANTHER" id="PTHR13132">
    <property type="entry name" value="ALPHA- 1,6 -FUCOSYLTRANSFERASE"/>
    <property type="match status" value="1"/>
</dbReference>
<feature type="region of interest" description="Disordered" evidence="1">
    <location>
        <begin position="1"/>
        <end position="94"/>
    </location>
</feature>
<evidence type="ECO:0000313" key="3">
    <source>
        <dbReference type="EMBL" id="KAK7468678.1"/>
    </source>
</evidence>
<keyword evidence="4" id="KW-1185">Reference proteome</keyword>
<proteinExistence type="predicted"/>
<dbReference type="PANTHER" id="PTHR13132:SF29">
    <property type="entry name" value="ALPHA-(1,6)-FUCOSYLTRANSFERASE"/>
    <property type="match status" value="1"/>
</dbReference>
<name>A0ABR1K0T4_9AGAR</name>
<sequence>MPRPSPLANVSSARASTSEYQALTPRTPHSRAGRAEESYRPAQLDLDDDDEDRNNLDDAGHQQVPLLSSASDSFPPTGNRILGDGNRHAKPFMGPKGKRIMDKVFSNLPVLAGSVLASALLFLAIVSYQRPGTLERYVGAKVPPKAENASEFSSAPLPPLPPAEYVKLCYEMHQMHPSHGEYWDMAENEDVPHSSDSQVCSSTITYMLDGRIGLVSDLALIVQAAALARERNRTFFIDDTYWDRGKWTDHFVDVRTLQPGPEPGCKPPPPEEYVACPRTARHWIINSHTAKFHFGHSFEDHYDDPYARGLNRKKPEFEMAAESLQNIIRPSQENARLIHVARQELSTHATDSMKYVSVHIRRGDQKPSFYRGAERIPVSEYVAAISESWPRLGLPSKPFAYVASDTPEVLSEIAEQMHVFSLAQSDNTELKELASPRGYIQQEFDTLYELNERIKLTRGMIVDFALLGGLWAENEEASLEAVVCTIRSAVCKLGAVALGWDKAFGAVDTMGDIDKDGRRWVEIDEHGVIVPIWTPLNMF</sequence>
<accession>A0ABR1K0T4</accession>
<dbReference type="EMBL" id="JBANRG010000003">
    <property type="protein sequence ID" value="KAK7468678.1"/>
    <property type="molecule type" value="Genomic_DNA"/>
</dbReference>
<gene>
    <name evidence="3" type="ORF">VKT23_003181</name>
</gene>
<reference evidence="3 4" key="1">
    <citation type="submission" date="2024-01" db="EMBL/GenBank/DDBJ databases">
        <title>A draft genome for the cacao thread blight pathogen Marasmiellus scandens.</title>
        <authorList>
            <person name="Baruah I.K."/>
            <person name="Leung J."/>
            <person name="Bukari Y."/>
            <person name="Amoako-Attah I."/>
            <person name="Meinhardt L.W."/>
            <person name="Bailey B.A."/>
            <person name="Cohen S.P."/>
        </authorList>
    </citation>
    <scope>NUCLEOTIDE SEQUENCE [LARGE SCALE GENOMIC DNA]</scope>
    <source>
        <strain evidence="3 4">GH-19</strain>
    </source>
</reference>
<organism evidence="3 4">
    <name type="scientific">Marasmiellus scandens</name>
    <dbReference type="NCBI Taxonomy" id="2682957"/>
    <lineage>
        <taxon>Eukaryota</taxon>
        <taxon>Fungi</taxon>
        <taxon>Dikarya</taxon>
        <taxon>Basidiomycota</taxon>
        <taxon>Agaricomycotina</taxon>
        <taxon>Agaricomycetes</taxon>
        <taxon>Agaricomycetidae</taxon>
        <taxon>Agaricales</taxon>
        <taxon>Marasmiineae</taxon>
        <taxon>Omphalotaceae</taxon>
        <taxon>Marasmiellus</taxon>
    </lineage>
</organism>
<evidence type="ECO:0000256" key="2">
    <source>
        <dbReference type="SAM" id="Phobius"/>
    </source>
</evidence>
<evidence type="ECO:0000256" key="1">
    <source>
        <dbReference type="SAM" id="MobiDB-lite"/>
    </source>
</evidence>
<dbReference type="Proteomes" id="UP001498398">
    <property type="component" value="Unassembled WGS sequence"/>
</dbReference>
<protein>
    <recommendedName>
        <fullName evidence="5">Proteophosphoglycan 5</fullName>
    </recommendedName>
</protein>
<feature type="transmembrane region" description="Helical" evidence="2">
    <location>
        <begin position="108"/>
        <end position="128"/>
    </location>
</feature>
<keyword evidence="2" id="KW-0812">Transmembrane</keyword>
<comment type="caution">
    <text evidence="3">The sequence shown here is derived from an EMBL/GenBank/DDBJ whole genome shotgun (WGS) entry which is preliminary data.</text>
</comment>
<keyword evidence="2" id="KW-1133">Transmembrane helix</keyword>
<evidence type="ECO:0008006" key="5">
    <source>
        <dbReference type="Google" id="ProtNLM"/>
    </source>
</evidence>
<feature type="compositionally biased region" description="Polar residues" evidence="1">
    <location>
        <begin position="65"/>
        <end position="76"/>
    </location>
</feature>